<dbReference type="SUPFAM" id="SSF55785">
    <property type="entry name" value="PYP-like sensor domain (PAS domain)"/>
    <property type="match status" value="4"/>
</dbReference>
<protein>
    <submittedName>
        <fullName evidence="6">PAS domain S-box-containing protein/diguanylate cyclase (GGDEF) domain-containing protein</fullName>
    </submittedName>
</protein>
<dbReference type="PROSITE" id="PS51832">
    <property type="entry name" value="HD_GYP"/>
    <property type="match status" value="1"/>
</dbReference>
<dbReference type="PROSITE" id="PS50887">
    <property type="entry name" value="GGDEF"/>
    <property type="match status" value="1"/>
</dbReference>
<dbReference type="Gene3D" id="3.30.70.270">
    <property type="match status" value="1"/>
</dbReference>
<dbReference type="SMART" id="SM00091">
    <property type="entry name" value="PAS"/>
    <property type="match status" value="4"/>
</dbReference>
<dbReference type="NCBIfam" id="TIGR00229">
    <property type="entry name" value="sensory_box"/>
    <property type="match status" value="4"/>
</dbReference>
<dbReference type="EMBL" id="FOHU01000005">
    <property type="protein sequence ID" value="SET17679.1"/>
    <property type="molecule type" value="Genomic_DNA"/>
</dbReference>
<sequence length="887" mass="102260">MINENREIYMDLFDDALIGIFHSTIHGQFIYVNKAFATILKYDTPEEVVSSINNIEEEFYANNYNRLALLDKVRRDGKLSNHEMQYYCKDGSIITALLNIHIKKDSQGNELYVEGFINDITSLKEKEEKFKENEQMLQELNEELEATLHQLTANEEELRDNYDQLKKKEAALKESEERWHFALEGSGDGVWDWDILNNYVYGSKRYNEIRGFSENDPMNSYEEWMDYVHPEDRELVNNELQRHLDGQSPVYIAEYRICCKNGDYIWVHERGKATQRTPDGQPLRMVGTLRDVTKERNSQEALLFQKKSFECLFNNSSDAIVHFDDNENIVAANPRFFELFHYTSEEVIGRYINDVIDPFKKLAGYLTLDGLIGGDCQFQDAIRYDKHGNPINVFLKGIPIIINGKIIGGYATYTDIRPIKEAEVQIRRQQKILESYFEYSPDAVVYLDMNHKIQEINKKFTDLFGYTSHECFGKTVDELIVDDKHLEESGRINDLALHNSEIAVDTIRRRKNGTFIDVCVRGGPTIVDGEIIGYHGIYTDIRERKEAEERITYLSYHDNLTGLYNRTFFEEELKRLDTSRQLPLSIIIGDVNGLKLTNDVFGHLVGDKLLAQTAEVLKTACRKEDILCRWGGDEFAILLPKTNKEVANLICQRIYSLSKQSADTPIHISISLGYAIKYSGMQSMTDVIKAAEEQMYRNKLLESKSTRSHIIHSLEKSLYERSHETEAHAQRMKALSIKLGKSLNLDNDQINELGLLAILHDIGKIAISDSILLKPDKLTEKEWEEMKRHSEIGYRIAETSPELLHIAKYILFHHERWDGNGYPHGLKGDEIPLLSRIIAIVDAYDVMTHARAYKEAISHEEALVEINRCSGSQFDPEIASVFTGIFE</sequence>
<feature type="domain" description="PAS" evidence="2">
    <location>
        <begin position="429"/>
        <end position="480"/>
    </location>
</feature>
<dbReference type="Pfam" id="PF13487">
    <property type="entry name" value="HD_5"/>
    <property type="match status" value="1"/>
</dbReference>
<dbReference type="InterPro" id="IPR043128">
    <property type="entry name" value="Rev_trsase/Diguanyl_cyclase"/>
</dbReference>
<keyword evidence="1" id="KW-0175">Coiled coil</keyword>
<accession>A0A1I0CF40</accession>
<dbReference type="SMART" id="SM00471">
    <property type="entry name" value="HDc"/>
    <property type="match status" value="1"/>
</dbReference>
<feature type="domain" description="GGDEF" evidence="4">
    <location>
        <begin position="582"/>
        <end position="713"/>
    </location>
</feature>
<proteinExistence type="predicted"/>
<dbReference type="PANTHER" id="PTHR44757:SF2">
    <property type="entry name" value="BIOFILM ARCHITECTURE MAINTENANCE PROTEIN MBAA"/>
    <property type="match status" value="1"/>
</dbReference>
<dbReference type="SUPFAM" id="SSF55073">
    <property type="entry name" value="Nucleotide cyclase"/>
    <property type="match status" value="1"/>
</dbReference>
<dbReference type="InterPro" id="IPR029787">
    <property type="entry name" value="Nucleotide_cyclase"/>
</dbReference>
<dbReference type="InterPro" id="IPR003607">
    <property type="entry name" value="HD/PDEase_dom"/>
</dbReference>
<dbReference type="GO" id="GO:0006355">
    <property type="term" value="P:regulation of DNA-templated transcription"/>
    <property type="evidence" value="ECO:0007669"/>
    <property type="project" value="InterPro"/>
</dbReference>
<dbReference type="InterPro" id="IPR000160">
    <property type="entry name" value="GGDEF_dom"/>
</dbReference>
<dbReference type="CDD" id="cd00130">
    <property type="entry name" value="PAS"/>
    <property type="match status" value="4"/>
</dbReference>
<evidence type="ECO:0000259" key="4">
    <source>
        <dbReference type="PROSITE" id="PS50887"/>
    </source>
</evidence>
<dbReference type="SMART" id="SM00086">
    <property type="entry name" value="PAC"/>
    <property type="match status" value="3"/>
</dbReference>
<dbReference type="InterPro" id="IPR013767">
    <property type="entry name" value="PAS_fold"/>
</dbReference>
<feature type="domain" description="PAS" evidence="2">
    <location>
        <begin position="175"/>
        <end position="247"/>
    </location>
</feature>
<dbReference type="InterPro" id="IPR000014">
    <property type="entry name" value="PAS"/>
</dbReference>
<dbReference type="SMART" id="SM00267">
    <property type="entry name" value="GGDEF"/>
    <property type="match status" value="1"/>
</dbReference>
<name>A0A1I0CF40_9FIRM</name>
<dbReference type="InterPro" id="IPR052155">
    <property type="entry name" value="Biofilm_reg_signaling"/>
</dbReference>
<dbReference type="STRING" id="426128.SAMN05660297_01614"/>
<dbReference type="PROSITE" id="PS50113">
    <property type="entry name" value="PAC"/>
    <property type="match status" value="2"/>
</dbReference>
<dbReference type="CDD" id="cd00077">
    <property type="entry name" value="HDc"/>
    <property type="match status" value="1"/>
</dbReference>
<dbReference type="InterPro" id="IPR037522">
    <property type="entry name" value="HD_GYP_dom"/>
</dbReference>
<gene>
    <name evidence="6" type="ORF">SAMN05660297_01614</name>
</gene>
<dbReference type="RefSeq" id="WP_090441972.1">
    <property type="nucleotide sequence ID" value="NZ_FOHU01000005.1"/>
</dbReference>
<feature type="domain" description="PAC" evidence="3">
    <location>
        <begin position="251"/>
        <end position="304"/>
    </location>
</feature>
<evidence type="ECO:0000259" key="3">
    <source>
        <dbReference type="PROSITE" id="PS50113"/>
    </source>
</evidence>
<dbReference type="InterPro" id="IPR013655">
    <property type="entry name" value="PAS_fold_3"/>
</dbReference>
<dbReference type="Gene3D" id="1.10.3210.10">
    <property type="entry name" value="Hypothetical protein af1432"/>
    <property type="match status" value="1"/>
</dbReference>
<dbReference type="SUPFAM" id="SSF109604">
    <property type="entry name" value="HD-domain/PDEase-like"/>
    <property type="match status" value="1"/>
</dbReference>
<dbReference type="Pfam" id="PF13426">
    <property type="entry name" value="PAS_9"/>
    <property type="match status" value="2"/>
</dbReference>
<dbReference type="CDD" id="cd01949">
    <property type="entry name" value="GGDEF"/>
    <property type="match status" value="1"/>
</dbReference>
<feature type="coiled-coil region" evidence="1">
    <location>
        <begin position="120"/>
        <end position="178"/>
    </location>
</feature>
<dbReference type="PANTHER" id="PTHR44757">
    <property type="entry name" value="DIGUANYLATE CYCLASE DGCP"/>
    <property type="match status" value="1"/>
</dbReference>
<dbReference type="Pfam" id="PF08447">
    <property type="entry name" value="PAS_3"/>
    <property type="match status" value="1"/>
</dbReference>
<dbReference type="InterPro" id="IPR035965">
    <property type="entry name" value="PAS-like_dom_sf"/>
</dbReference>
<dbReference type="InterPro" id="IPR001610">
    <property type="entry name" value="PAC"/>
</dbReference>
<dbReference type="NCBIfam" id="TIGR00254">
    <property type="entry name" value="GGDEF"/>
    <property type="match status" value="1"/>
</dbReference>
<dbReference type="InterPro" id="IPR000700">
    <property type="entry name" value="PAS-assoc_C"/>
</dbReference>
<feature type="domain" description="PAC" evidence="3">
    <location>
        <begin position="80"/>
        <end position="132"/>
    </location>
</feature>
<reference evidence="6 7" key="1">
    <citation type="submission" date="2016-10" db="EMBL/GenBank/DDBJ databases">
        <authorList>
            <person name="de Groot N.N."/>
        </authorList>
    </citation>
    <scope>NUCLEOTIDE SEQUENCE [LARGE SCALE GENOMIC DNA]</scope>
    <source>
        <strain evidence="6 7">DSM 18979</strain>
    </source>
</reference>
<feature type="domain" description="PAS" evidence="2">
    <location>
        <begin position="305"/>
        <end position="358"/>
    </location>
</feature>
<dbReference type="PROSITE" id="PS50112">
    <property type="entry name" value="PAS"/>
    <property type="match status" value="3"/>
</dbReference>
<evidence type="ECO:0000259" key="5">
    <source>
        <dbReference type="PROSITE" id="PS51832"/>
    </source>
</evidence>
<feature type="domain" description="HD-GYP" evidence="5">
    <location>
        <begin position="703"/>
        <end position="887"/>
    </location>
</feature>
<evidence type="ECO:0000313" key="6">
    <source>
        <dbReference type="EMBL" id="SET17679.1"/>
    </source>
</evidence>
<dbReference type="Pfam" id="PF00990">
    <property type="entry name" value="GGDEF"/>
    <property type="match status" value="1"/>
</dbReference>
<keyword evidence="7" id="KW-1185">Reference proteome</keyword>
<organism evidence="6 7">
    <name type="scientific">Natronincola peptidivorans</name>
    <dbReference type="NCBI Taxonomy" id="426128"/>
    <lineage>
        <taxon>Bacteria</taxon>
        <taxon>Bacillati</taxon>
        <taxon>Bacillota</taxon>
        <taxon>Clostridia</taxon>
        <taxon>Peptostreptococcales</taxon>
        <taxon>Natronincolaceae</taxon>
        <taxon>Natronincola</taxon>
    </lineage>
</organism>
<dbReference type="AlphaFoldDB" id="A0A1I0CF40"/>
<evidence type="ECO:0000313" key="7">
    <source>
        <dbReference type="Proteomes" id="UP000199568"/>
    </source>
</evidence>
<dbReference type="Proteomes" id="UP000199568">
    <property type="component" value="Unassembled WGS sequence"/>
</dbReference>
<evidence type="ECO:0000256" key="1">
    <source>
        <dbReference type="SAM" id="Coils"/>
    </source>
</evidence>
<dbReference type="OrthoDB" id="9804747at2"/>
<evidence type="ECO:0000259" key="2">
    <source>
        <dbReference type="PROSITE" id="PS50112"/>
    </source>
</evidence>
<dbReference type="Pfam" id="PF00989">
    <property type="entry name" value="PAS"/>
    <property type="match status" value="1"/>
</dbReference>
<dbReference type="Gene3D" id="3.30.450.20">
    <property type="entry name" value="PAS domain"/>
    <property type="match status" value="4"/>
</dbReference>